<keyword evidence="1" id="KW-0472">Membrane</keyword>
<reference evidence="2" key="1">
    <citation type="submission" date="2021-11" db="EMBL/GenBank/DDBJ databases">
        <title>Isoprene-degrading acetogen.</title>
        <authorList>
            <person name="Yang Y."/>
            <person name="Jin H."/>
            <person name="Yan J."/>
        </authorList>
    </citation>
    <scope>NUCLEOTIDE SEQUENCE</scope>
    <source>
        <strain evidence="2">Berkeley</strain>
    </source>
</reference>
<dbReference type="Proteomes" id="UP001163550">
    <property type="component" value="Chromosome"/>
</dbReference>
<proteinExistence type="predicted"/>
<dbReference type="EMBL" id="CP087994">
    <property type="protein sequence ID" value="UYO62692.1"/>
    <property type="molecule type" value="Genomic_DNA"/>
</dbReference>
<sequence length="94" mass="10753">MLMIIITLGLFFVYFMKNREQKIGKIRLIVIASITATIGLLLSYFKPFGFIIDYMAICLPLTCLMVVIAIWKYDFLSAKDNGRNCVVEFTSESL</sequence>
<evidence type="ECO:0000313" key="3">
    <source>
        <dbReference type="Proteomes" id="UP001163550"/>
    </source>
</evidence>
<keyword evidence="1" id="KW-0812">Transmembrane</keyword>
<gene>
    <name evidence="2" type="ORF">LNN31_18245</name>
</gene>
<evidence type="ECO:0000256" key="1">
    <source>
        <dbReference type="SAM" id="Phobius"/>
    </source>
</evidence>
<organism evidence="2 3">
    <name type="scientific">Acetobacterium wieringae</name>
    <dbReference type="NCBI Taxonomy" id="52694"/>
    <lineage>
        <taxon>Bacteria</taxon>
        <taxon>Bacillati</taxon>
        <taxon>Bacillota</taxon>
        <taxon>Clostridia</taxon>
        <taxon>Eubacteriales</taxon>
        <taxon>Eubacteriaceae</taxon>
        <taxon>Acetobacterium</taxon>
    </lineage>
</organism>
<evidence type="ECO:0000313" key="2">
    <source>
        <dbReference type="EMBL" id="UYO62692.1"/>
    </source>
</evidence>
<feature type="transmembrane region" description="Helical" evidence="1">
    <location>
        <begin position="26"/>
        <end position="45"/>
    </location>
</feature>
<protein>
    <submittedName>
        <fullName evidence="2">Uncharacterized protein</fullName>
    </submittedName>
</protein>
<name>A0ABY6HDS8_9FIRM</name>
<accession>A0ABY6HDS8</accession>
<keyword evidence="1" id="KW-1133">Transmembrane helix</keyword>
<feature type="transmembrane region" description="Helical" evidence="1">
    <location>
        <begin position="51"/>
        <end position="71"/>
    </location>
</feature>
<keyword evidence="3" id="KW-1185">Reference proteome</keyword>
<dbReference type="RefSeq" id="WP_228880053.1">
    <property type="nucleotide sequence ID" value="NZ_CABIIK010000017.1"/>
</dbReference>